<reference evidence="1" key="1">
    <citation type="submission" date="2023-01" db="EMBL/GenBank/DDBJ databases">
        <title>The genome sequence of Kordiimonadaceae bacterium 6D33.</title>
        <authorList>
            <person name="Liu Y."/>
        </authorList>
    </citation>
    <scope>NUCLEOTIDE SEQUENCE</scope>
    <source>
        <strain evidence="1">6D33</strain>
    </source>
</reference>
<dbReference type="RefSeq" id="WP_289505541.1">
    <property type="nucleotide sequence ID" value="NZ_CP116805.1"/>
</dbReference>
<organism evidence="1 2">
    <name type="scientific">Gimibacter soli</name>
    <dbReference type="NCBI Taxonomy" id="3024400"/>
    <lineage>
        <taxon>Bacteria</taxon>
        <taxon>Pseudomonadati</taxon>
        <taxon>Pseudomonadota</taxon>
        <taxon>Alphaproteobacteria</taxon>
        <taxon>Kordiimonadales</taxon>
        <taxon>Temperatibacteraceae</taxon>
        <taxon>Gimibacter</taxon>
    </lineage>
</organism>
<evidence type="ECO:0000313" key="1">
    <source>
        <dbReference type="EMBL" id="WCL55684.1"/>
    </source>
</evidence>
<accession>A0AAE9XSW8</accession>
<dbReference type="KEGG" id="gso:PH603_07940"/>
<dbReference type="EMBL" id="CP116805">
    <property type="protein sequence ID" value="WCL55684.1"/>
    <property type="molecule type" value="Genomic_DNA"/>
</dbReference>
<dbReference type="Proteomes" id="UP001217500">
    <property type="component" value="Chromosome"/>
</dbReference>
<sequence length="285" mass="32046">MAGAASTPKRHHYVPILLLKNFCAQDGQLHVFNKKTGDIHRATPENAFLQNHLYSYTMASGDKNPALEIAYSKLEDHTAPIVRKIIHAISSEKYPKLSPDERRIWDHFFVHQYKRTPEIHAPFFTDENWSRHIEAVIPKIAEKHGMSEEQVAAKFDDPKAMKRVLEKARIHALSRSSEVVEPALGKVGINIIVIAKPHKSFVIGSVPILRLDGPSTTILKNTQAEVWLPIAHNIAIGPSWNKTGENVFWLEDGDAIRRANQQIFRQSNIVASRSVELLASLAAPK</sequence>
<gene>
    <name evidence="1" type="ORF">PH603_07940</name>
</gene>
<dbReference type="AlphaFoldDB" id="A0AAE9XSW8"/>
<keyword evidence="2" id="KW-1185">Reference proteome</keyword>
<name>A0AAE9XSW8_9PROT</name>
<dbReference type="InterPro" id="IPR025332">
    <property type="entry name" value="DUF4238"/>
</dbReference>
<protein>
    <submittedName>
        <fullName evidence="1">DUF4238 domain-containing protein</fullName>
    </submittedName>
</protein>
<proteinExistence type="predicted"/>
<evidence type="ECO:0000313" key="2">
    <source>
        <dbReference type="Proteomes" id="UP001217500"/>
    </source>
</evidence>
<dbReference type="Pfam" id="PF14022">
    <property type="entry name" value="DUF4238"/>
    <property type="match status" value="1"/>
</dbReference>